<evidence type="ECO:0000313" key="1">
    <source>
        <dbReference type="EMBL" id="EGR34379.1"/>
    </source>
</evidence>
<reference evidence="1 2" key="1">
    <citation type="submission" date="2011-07" db="EMBL/GenBank/DDBJ databases">
        <authorList>
            <person name="Coyne R."/>
            <person name="Brami D."/>
            <person name="Johnson J."/>
            <person name="Hostetler J."/>
            <person name="Hannick L."/>
            <person name="Clark T."/>
            <person name="Cassidy-Hanley D."/>
            <person name="Inman J."/>
        </authorList>
    </citation>
    <scope>NUCLEOTIDE SEQUENCE [LARGE SCALE GENOMIC DNA]</scope>
    <source>
        <strain evidence="1 2">G5</strain>
    </source>
</reference>
<dbReference type="RefSeq" id="XP_004039683.1">
    <property type="nucleotide sequence ID" value="XM_004039635.1"/>
</dbReference>
<accession>G0QK75</accession>
<proteinExistence type="predicted"/>
<sequence length="142" mass="16447">MNTYKLITVDFKCRDLANVMACSHNQIHIIENFIEVTVHEFLQNLGFGFSGFQMQLWINHRTGQYYGKIYKVAKKIYGSITIVFLKNVLLTARKHYNASDVITDAQLSVHTIALLRDTGYFAEVNENMVGQRKRMLQQTIIQ</sequence>
<dbReference type="GeneID" id="14910572"/>
<name>G0QK75_ICHMU</name>
<gene>
    <name evidence="1" type="ORF">IMG5_013930</name>
</gene>
<dbReference type="AlphaFoldDB" id="G0QK75"/>
<protein>
    <submittedName>
        <fullName evidence="1">Uncharacterized protein</fullName>
    </submittedName>
</protein>
<organism evidence="1 2">
    <name type="scientific">Ichthyophthirius multifiliis</name>
    <name type="common">White spot disease agent</name>
    <name type="synonym">Ich</name>
    <dbReference type="NCBI Taxonomy" id="5932"/>
    <lineage>
        <taxon>Eukaryota</taxon>
        <taxon>Sar</taxon>
        <taxon>Alveolata</taxon>
        <taxon>Ciliophora</taxon>
        <taxon>Intramacronucleata</taxon>
        <taxon>Oligohymenophorea</taxon>
        <taxon>Hymenostomatida</taxon>
        <taxon>Ophryoglenina</taxon>
        <taxon>Ichthyophthirius</taxon>
    </lineage>
</organism>
<dbReference type="EMBL" id="GL983135">
    <property type="protein sequence ID" value="EGR34379.1"/>
    <property type="molecule type" value="Genomic_DNA"/>
</dbReference>
<evidence type="ECO:0000313" key="2">
    <source>
        <dbReference type="Proteomes" id="UP000008983"/>
    </source>
</evidence>
<dbReference type="InParanoid" id="G0QK75"/>
<keyword evidence="2" id="KW-1185">Reference proteome</keyword>
<dbReference type="Proteomes" id="UP000008983">
    <property type="component" value="Unassembled WGS sequence"/>
</dbReference>